<dbReference type="EMBL" id="NNAY01001733">
    <property type="protein sequence ID" value="OXU23093.1"/>
    <property type="molecule type" value="Genomic_DNA"/>
</dbReference>
<feature type="domain" description="MATH" evidence="2">
    <location>
        <begin position="15"/>
        <end position="138"/>
    </location>
</feature>
<dbReference type="SMART" id="SM00225">
    <property type="entry name" value="BTB"/>
    <property type="match status" value="1"/>
</dbReference>
<evidence type="ECO:0008006" key="5">
    <source>
        <dbReference type="Google" id="ProtNLM"/>
    </source>
</evidence>
<proteinExistence type="predicted"/>
<feature type="domain" description="BTB" evidence="1">
    <location>
        <begin position="183"/>
        <end position="250"/>
    </location>
</feature>
<dbReference type="InterPro" id="IPR008974">
    <property type="entry name" value="TRAF-like"/>
</dbReference>
<protein>
    <recommendedName>
        <fullName evidence="5">BTB domain-containing protein</fullName>
    </recommendedName>
</protein>
<dbReference type="Pfam" id="PF22486">
    <property type="entry name" value="MATH_2"/>
    <property type="match status" value="1"/>
</dbReference>
<sequence length="342" mass="39904">MCESENSTGLISVVKSTCKWEITDFYLNETVGQRLESPLFTTDEYQWQFWLYPKGYTQEHKDYMSLYIVARNASSVEMKYSLSILNQKNEKFFTLNFRKELFGPTENKGRHRFIKQELVTDVTNGLLVNNKLTILCEIVPDSTNYVEKHTEDVEPIREPEKKEEKQFVNLNKFEKLLNNQKFSDVKFVVNGGEFHAHKCILAANSEVFAVMFEHDNHEPEPYVIEIKDISCNVFIEMLRFVYTGRVNDMDRIVKNLLAAADKYAIEDLKVFCENNLCNRITTDNAVDYLNLADLYNADNLKTQAINFIISHGKEMIDKPEFKSIAHLHEDVIVQVFRNVFVK</sequence>
<dbReference type="Pfam" id="PF00651">
    <property type="entry name" value="BTB"/>
    <property type="match status" value="1"/>
</dbReference>
<reference evidence="3 4" key="1">
    <citation type="journal article" date="2017" name="Curr. Biol.">
        <title>The Evolution of Venom by Co-option of Single-Copy Genes.</title>
        <authorList>
            <person name="Martinson E.O."/>
            <person name="Mrinalini"/>
            <person name="Kelkar Y.D."/>
            <person name="Chang C.H."/>
            <person name="Werren J.H."/>
        </authorList>
    </citation>
    <scope>NUCLEOTIDE SEQUENCE [LARGE SCALE GENOMIC DNA]</scope>
    <source>
        <strain evidence="3 4">Alberta</strain>
        <tissue evidence="3">Whole body</tissue>
    </source>
</reference>
<dbReference type="Gene3D" id="2.60.210.10">
    <property type="entry name" value="Apoptosis, Tumor Necrosis Factor Receptor Associated Protein 2, Chain A"/>
    <property type="match status" value="1"/>
</dbReference>
<dbReference type="SUPFAM" id="SSF49599">
    <property type="entry name" value="TRAF domain-like"/>
    <property type="match status" value="1"/>
</dbReference>
<evidence type="ECO:0000259" key="2">
    <source>
        <dbReference type="PROSITE" id="PS50144"/>
    </source>
</evidence>
<evidence type="ECO:0000313" key="4">
    <source>
        <dbReference type="Proteomes" id="UP000215335"/>
    </source>
</evidence>
<dbReference type="InterPro" id="IPR000210">
    <property type="entry name" value="BTB/POZ_dom"/>
</dbReference>
<dbReference type="GO" id="GO:0030163">
    <property type="term" value="P:protein catabolic process"/>
    <property type="evidence" value="ECO:0007669"/>
    <property type="project" value="UniProtKB-ARBA"/>
</dbReference>
<evidence type="ECO:0000259" key="1">
    <source>
        <dbReference type="PROSITE" id="PS50097"/>
    </source>
</evidence>
<dbReference type="Gene3D" id="1.25.40.420">
    <property type="match status" value="1"/>
</dbReference>
<dbReference type="PROSITE" id="PS50097">
    <property type="entry name" value="BTB"/>
    <property type="match status" value="1"/>
</dbReference>
<dbReference type="Gene3D" id="3.30.710.10">
    <property type="entry name" value="Potassium Channel Kv1.1, Chain A"/>
    <property type="match status" value="1"/>
</dbReference>
<evidence type="ECO:0000313" key="3">
    <source>
        <dbReference type="EMBL" id="OXU23093.1"/>
    </source>
</evidence>
<dbReference type="InterPro" id="IPR002083">
    <property type="entry name" value="MATH/TRAF_dom"/>
</dbReference>
<dbReference type="InterPro" id="IPR011333">
    <property type="entry name" value="SKP1/BTB/POZ_sf"/>
</dbReference>
<comment type="caution">
    <text evidence="3">The sequence shown here is derived from an EMBL/GenBank/DDBJ whole genome shotgun (WGS) entry which is preliminary data.</text>
</comment>
<accession>A0A232EXM0</accession>
<dbReference type="SUPFAM" id="SSF54695">
    <property type="entry name" value="POZ domain"/>
    <property type="match status" value="1"/>
</dbReference>
<organism evidence="3 4">
    <name type="scientific">Trichomalopsis sarcophagae</name>
    <dbReference type="NCBI Taxonomy" id="543379"/>
    <lineage>
        <taxon>Eukaryota</taxon>
        <taxon>Metazoa</taxon>
        <taxon>Ecdysozoa</taxon>
        <taxon>Arthropoda</taxon>
        <taxon>Hexapoda</taxon>
        <taxon>Insecta</taxon>
        <taxon>Pterygota</taxon>
        <taxon>Neoptera</taxon>
        <taxon>Endopterygota</taxon>
        <taxon>Hymenoptera</taxon>
        <taxon>Apocrita</taxon>
        <taxon>Proctotrupomorpha</taxon>
        <taxon>Chalcidoidea</taxon>
        <taxon>Pteromalidae</taxon>
        <taxon>Pteromalinae</taxon>
        <taxon>Trichomalopsis</taxon>
    </lineage>
</organism>
<name>A0A232EXM0_9HYME</name>
<dbReference type="Proteomes" id="UP000215335">
    <property type="component" value="Unassembled WGS sequence"/>
</dbReference>
<dbReference type="STRING" id="543379.A0A232EXM0"/>
<dbReference type="PROSITE" id="PS50144">
    <property type="entry name" value="MATH"/>
    <property type="match status" value="1"/>
</dbReference>
<dbReference type="PANTHER" id="PTHR24413">
    <property type="entry name" value="SPECKLE-TYPE POZ PROTEIN"/>
    <property type="match status" value="1"/>
</dbReference>
<keyword evidence="4" id="KW-1185">Reference proteome</keyword>
<dbReference type="FunFam" id="3.30.710.10:FF:000159">
    <property type="entry name" value="Speckle-type POZ protein B"/>
    <property type="match status" value="1"/>
</dbReference>
<gene>
    <name evidence="3" type="ORF">TSAR_004598</name>
</gene>
<dbReference type="AlphaFoldDB" id="A0A232EXM0"/>